<organism evidence="1 2">
    <name type="scientific">Streptomyces griseorubiginosus</name>
    <dbReference type="NCBI Taxonomy" id="67304"/>
    <lineage>
        <taxon>Bacteria</taxon>
        <taxon>Bacillati</taxon>
        <taxon>Actinomycetota</taxon>
        <taxon>Actinomycetes</taxon>
        <taxon>Kitasatosporales</taxon>
        <taxon>Streptomycetaceae</taxon>
        <taxon>Streptomyces</taxon>
    </lineage>
</organism>
<accession>A0AAI8L2J7</accession>
<dbReference type="AlphaFoldDB" id="A0AAI8L2J7"/>
<dbReference type="KEGG" id="sge:DWG14_06030"/>
<proteinExistence type="predicted"/>
<evidence type="ECO:0000313" key="2">
    <source>
        <dbReference type="Proteomes" id="UP000265765"/>
    </source>
</evidence>
<gene>
    <name evidence="1" type="ORF">DWG14_06030</name>
</gene>
<sequence length="132" mass="14140">MSSSPSRDTADPSMAFRDLAEVEFWAKDTEVSGHPRSYVSTGSLEGPVFDVGTSTRSGMHQVVGIRALPTDGHTQATPPTEPECAVLRSVVRAVLDLVGHETGSARTQVVLTTRGPQIARLQLDDVPQDLVE</sequence>
<dbReference type="EMBL" id="CP032427">
    <property type="protein sequence ID" value="AYC41739.1"/>
    <property type="molecule type" value="Genomic_DNA"/>
</dbReference>
<protein>
    <submittedName>
        <fullName evidence="1">Uncharacterized protein</fullName>
    </submittedName>
</protein>
<evidence type="ECO:0000313" key="1">
    <source>
        <dbReference type="EMBL" id="AYC41739.1"/>
    </source>
</evidence>
<reference evidence="1 2" key="1">
    <citation type="submission" date="2018-09" db="EMBL/GenBank/DDBJ databases">
        <title>Production of Trimethoprim by Streptomyces sp. 3E-1.</title>
        <authorList>
            <person name="Kang H.J."/>
            <person name="Kim S.B."/>
        </authorList>
    </citation>
    <scope>NUCLEOTIDE SEQUENCE [LARGE SCALE GENOMIC DNA]</scope>
    <source>
        <strain evidence="1 2">3E-1</strain>
    </source>
</reference>
<name>A0AAI8L2J7_9ACTN</name>
<dbReference type="Proteomes" id="UP000265765">
    <property type="component" value="Chromosome"/>
</dbReference>